<proteinExistence type="predicted"/>
<evidence type="ECO:0000259" key="1">
    <source>
        <dbReference type="SMART" id="SM00635"/>
    </source>
</evidence>
<reference evidence="2 3" key="1">
    <citation type="submission" date="2014-02" db="EMBL/GenBank/DDBJ databases">
        <title>Complete genome sequences of four novel Lactococcus lactis phages distantly related to the rare 1706 phage species.</title>
        <authorList>
            <person name="Kot W."/>
            <person name="Neve H."/>
            <person name="Vogensen F.K."/>
            <person name="Heller K.J."/>
            <person name="Hansen L.H."/>
        </authorList>
    </citation>
    <scope>NUCLEOTIDE SEQUENCE [LARGE SCALE GENOMIC DNA]</scope>
</reference>
<dbReference type="Gene3D" id="2.60.40.1080">
    <property type="match status" value="1"/>
</dbReference>
<dbReference type="InterPro" id="IPR003343">
    <property type="entry name" value="Big_2"/>
</dbReference>
<dbReference type="SMART" id="SM00635">
    <property type="entry name" value="BID_2"/>
    <property type="match status" value="1"/>
</dbReference>
<dbReference type="RefSeq" id="YP_009035829.1">
    <property type="nucleotide sequence ID" value="NC_024208.1"/>
</dbReference>
<sequence>MSKLTWDVLDEREYETGVDHGVLYLYNQLTRSYDSGVVWNGLTGISESPDGAESNPQYADNMKYLNLISAENFGFTINAFGSPKEFDECDGNATPVNGVTFGQQARKMFGFAYRTLIGDGSKGTDKGYKLKLIYGAQAAPSSRDNNTVNDSPEIQNPSWECTTTPVDAGEGFKPTAFVIIDSTTADPGKLKALEDILFGSSSTEPRLPLPAEIVTLLSGGTGKIPVKGITLDQTTLSKAVGSPVTLVATITPTNATNKTVKWTSTHPEFATVDGAGKVTPVKAGVTNIVAEIDGKTATCVFTVTG</sequence>
<name>X4Y7Z1_9CAUD</name>
<dbReference type="InterPro" id="IPR008964">
    <property type="entry name" value="Invasin/intimin_cell_adhesion"/>
</dbReference>
<dbReference type="SUPFAM" id="SSF49373">
    <property type="entry name" value="Invasin/intimin cell-adhesion fragments"/>
    <property type="match status" value="1"/>
</dbReference>
<keyword evidence="3" id="KW-1185">Reference proteome</keyword>
<evidence type="ECO:0000313" key="3">
    <source>
        <dbReference type="Proteomes" id="UP000019790"/>
    </source>
</evidence>
<dbReference type="EMBL" id="KJ489012">
    <property type="protein sequence ID" value="AHV83131.1"/>
    <property type="molecule type" value="Genomic_DNA"/>
</dbReference>
<accession>X4Y7Z1</accession>
<dbReference type="Pfam" id="PF02368">
    <property type="entry name" value="Big_2"/>
    <property type="match status" value="1"/>
</dbReference>
<dbReference type="Proteomes" id="UP000019790">
    <property type="component" value="Segment"/>
</dbReference>
<organism evidence="2 3">
    <name type="scientific">Lactococcus phage P118</name>
    <dbReference type="NCBI Taxonomy" id="1476888"/>
    <lineage>
        <taxon>Viruses</taxon>
        <taxon>Duplodnaviria</taxon>
        <taxon>Heunggongvirae</taxon>
        <taxon>Uroviricota</taxon>
        <taxon>Caudoviricetes</taxon>
        <taxon>Nevevirus</taxon>
        <taxon>Nevevirus P118</taxon>
    </lineage>
</organism>
<protein>
    <submittedName>
        <fullName evidence="2">Cell adhesion domain-containing protein</fullName>
    </submittedName>
</protein>
<dbReference type="OrthoDB" id="4967at10239"/>
<dbReference type="KEGG" id="vg:19527113"/>
<feature type="domain" description="BIG2" evidence="1">
    <location>
        <begin position="225"/>
        <end position="302"/>
    </location>
</feature>
<dbReference type="GeneID" id="19527113"/>
<gene>
    <name evidence="2" type="ORF">P118_0014</name>
</gene>
<evidence type="ECO:0000313" key="2">
    <source>
        <dbReference type="EMBL" id="AHV83131.1"/>
    </source>
</evidence>